<accession>A0A251VI29</accession>
<dbReference type="AlphaFoldDB" id="A0A251VI29"/>
<evidence type="ECO:0000256" key="1">
    <source>
        <dbReference type="SAM" id="MobiDB-lite"/>
    </source>
</evidence>
<proteinExistence type="predicted"/>
<dbReference type="EMBL" id="CM007891">
    <property type="protein sequence ID" value="OTG34813.1"/>
    <property type="molecule type" value="Genomic_DNA"/>
</dbReference>
<sequence length="121" mass="13085">MIQAEAEELAIKVEALTSENLNLKSEINRLTDTSERLKLQNAKLMEQLKTTQQEQDTEDPRSDPKGLSLSTANLLSRVNNGSSSPSGGEGEVYESNNNQKSGAKLRQLLDASPRTDAVAAG</sequence>
<organism evidence="3 4">
    <name type="scientific">Helianthus annuus</name>
    <name type="common">Common sunflower</name>
    <dbReference type="NCBI Taxonomy" id="4232"/>
    <lineage>
        <taxon>Eukaryota</taxon>
        <taxon>Viridiplantae</taxon>
        <taxon>Streptophyta</taxon>
        <taxon>Embryophyta</taxon>
        <taxon>Tracheophyta</taxon>
        <taxon>Spermatophyta</taxon>
        <taxon>Magnoliopsida</taxon>
        <taxon>eudicotyledons</taxon>
        <taxon>Gunneridae</taxon>
        <taxon>Pentapetalae</taxon>
        <taxon>asterids</taxon>
        <taxon>campanulids</taxon>
        <taxon>Asterales</taxon>
        <taxon>Asteraceae</taxon>
        <taxon>Asteroideae</taxon>
        <taxon>Heliantheae alliance</taxon>
        <taxon>Heliantheae</taxon>
        <taxon>Helianthus</taxon>
    </lineage>
</organism>
<evidence type="ECO:0000313" key="3">
    <source>
        <dbReference type="EMBL" id="OTG34813.1"/>
    </source>
</evidence>
<feature type="domain" description="BZIP" evidence="2">
    <location>
        <begin position="3"/>
        <end position="41"/>
    </location>
</feature>
<name>A0A251VI29_HELAN</name>
<reference evidence="4" key="1">
    <citation type="journal article" date="2017" name="Nature">
        <title>The sunflower genome provides insights into oil metabolism, flowering and Asterid evolution.</title>
        <authorList>
            <person name="Badouin H."/>
            <person name="Gouzy J."/>
            <person name="Grassa C.J."/>
            <person name="Murat F."/>
            <person name="Staton S.E."/>
            <person name="Cottret L."/>
            <person name="Lelandais-Briere C."/>
            <person name="Owens G.L."/>
            <person name="Carrere S."/>
            <person name="Mayjonade B."/>
            <person name="Legrand L."/>
            <person name="Gill N."/>
            <person name="Kane N.C."/>
            <person name="Bowers J.E."/>
            <person name="Hubner S."/>
            <person name="Bellec A."/>
            <person name="Berard A."/>
            <person name="Berges H."/>
            <person name="Blanchet N."/>
            <person name="Boniface M.C."/>
            <person name="Brunel D."/>
            <person name="Catrice O."/>
            <person name="Chaidir N."/>
            <person name="Claudel C."/>
            <person name="Donnadieu C."/>
            <person name="Faraut T."/>
            <person name="Fievet G."/>
            <person name="Helmstetter N."/>
            <person name="King M."/>
            <person name="Knapp S.J."/>
            <person name="Lai Z."/>
            <person name="Le Paslier M.C."/>
            <person name="Lippi Y."/>
            <person name="Lorenzon L."/>
            <person name="Mandel J.R."/>
            <person name="Marage G."/>
            <person name="Marchand G."/>
            <person name="Marquand E."/>
            <person name="Bret-Mestries E."/>
            <person name="Morien E."/>
            <person name="Nambeesan S."/>
            <person name="Nguyen T."/>
            <person name="Pegot-Espagnet P."/>
            <person name="Pouilly N."/>
            <person name="Raftis F."/>
            <person name="Sallet E."/>
            <person name="Schiex T."/>
            <person name="Thomas J."/>
            <person name="Vandecasteele C."/>
            <person name="Vares D."/>
            <person name="Vear F."/>
            <person name="Vautrin S."/>
            <person name="Crespi M."/>
            <person name="Mangin B."/>
            <person name="Burke J.M."/>
            <person name="Salse J."/>
            <person name="Munos S."/>
            <person name="Vincourt P."/>
            <person name="Rieseberg L.H."/>
            <person name="Langlade N.B."/>
        </authorList>
    </citation>
    <scope>NUCLEOTIDE SEQUENCE [LARGE SCALE GENOMIC DNA]</scope>
    <source>
        <strain evidence="4">cv. SF193</strain>
    </source>
</reference>
<dbReference type="GO" id="GO:0003700">
    <property type="term" value="F:DNA-binding transcription factor activity"/>
    <property type="evidence" value="ECO:0007669"/>
    <property type="project" value="InterPro"/>
</dbReference>
<gene>
    <name evidence="3" type="ORF">HannXRQ_Chr02g0049941</name>
</gene>
<dbReference type="InParanoid" id="A0A251VI29"/>
<evidence type="ECO:0000313" key="4">
    <source>
        <dbReference type="Proteomes" id="UP000215914"/>
    </source>
</evidence>
<feature type="region of interest" description="Disordered" evidence="1">
    <location>
        <begin position="47"/>
        <end position="121"/>
    </location>
</feature>
<dbReference type="Proteomes" id="UP000215914">
    <property type="component" value="Chromosome 2"/>
</dbReference>
<dbReference type="Pfam" id="PF00170">
    <property type="entry name" value="bZIP_1"/>
    <property type="match status" value="1"/>
</dbReference>
<dbReference type="InterPro" id="IPR004827">
    <property type="entry name" value="bZIP"/>
</dbReference>
<feature type="compositionally biased region" description="Polar residues" evidence="1">
    <location>
        <begin position="68"/>
        <end position="80"/>
    </location>
</feature>
<dbReference type="PANTHER" id="PTHR45967:SF45">
    <property type="entry name" value="COMMON PLANT REGULATORY FACTOR 1-RELATED"/>
    <property type="match status" value="1"/>
</dbReference>
<protein>
    <submittedName>
        <fullName evidence="3">Putative basic-leucine zipper domain-containing protein</fullName>
    </submittedName>
</protein>
<dbReference type="GO" id="GO:0043565">
    <property type="term" value="F:sequence-specific DNA binding"/>
    <property type="evidence" value="ECO:0007669"/>
    <property type="project" value="InterPro"/>
</dbReference>
<dbReference type="InterPro" id="IPR044827">
    <property type="entry name" value="GBF-like"/>
</dbReference>
<keyword evidence="4" id="KW-1185">Reference proteome</keyword>
<dbReference type="PANTHER" id="PTHR45967">
    <property type="entry name" value="G-BOX-BINDING FACTOR 3-RELATED"/>
    <property type="match status" value="1"/>
</dbReference>
<evidence type="ECO:0000259" key="2">
    <source>
        <dbReference type="Pfam" id="PF00170"/>
    </source>
</evidence>